<name>A0A1F7Z1N8_9BACT</name>
<sequence length="65" mass="7158">MAKKIYKVLNMDCASCALLIEAELEDAGIACKCSYAKQILEVEGEHDEKKVHEAVQKAGYELALT</sequence>
<accession>A0A1F7Z1N8</accession>
<dbReference type="SUPFAM" id="SSF55008">
    <property type="entry name" value="HMA, heavy metal-associated domain"/>
    <property type="match status" value="1"/>
</dbReference>
<dbReference type="InterPro" id="IPR036163">
    <property type="entry name" value="HMA_dom_sf"/>
</dbReference>
<protein>
    <recommendedName>
        <fullName evidence="1">HMA domain-containing protein</fullName>
    </recommendedName>
</protein>
<reference evidence="2 3" key="1">
    <citation type="journal article" date="2016" name="Nat. Commun.">
        <title>Thousands of microbial genomes shed light on interconnected biogeochemical processes in an aquifer system.</title>
        <authorList>
            <person name="Anantharaman K."/>
            <person name="Brown C.T."/>
            <person name="Hug L.A."/>
            <person name="Sharon I."/>
            <person name="Castelle C.J."/>
            <person name="Probst A.J."/>
            <person name="Thomas B.C."/>
            <person name="Singh A."/>
            <person name="Wilkins M.J."/>
            <person name="Karaoz U."/>
            <person name="Brodie E.L."/>
            <person name="Williams K.H."/>
            <person name="Hubbard S.S."/>
            <person name="Banfield J.F."/>
        </authorList>
    </citation>
    <scope>NUCLEOTIDE SEQUENCE [LARGE SCALE GENOMIC DNA]</scope>
</reference>
<proteinExistence type="predicted"/>
<evidence type="ECO:0000313" key="3">
    <source>
        <dbReference type="Proteomes" id="UP000178870"/>
    </source>
</evidence>
<dbReference type="Gene3D" id="3.30.70.100">
    <property type="match status" value="1"/>
</dbReference>
<dbReference type="EMBL" id="MGGP01000001">
    <property type="protein sequence ID" value="OGM33482.1"/>
    <property type="molecule type" value="Genomic_DNA"/>
</dbReference>
<gene>
    <name evidence="2" type="ORF">A2803_04780</name>
</gene>
<dbReference type="Proteomes" id="UP000178870">
    <property type="component" value="Unassembled WGS sequence"/>
</dbReference>
<feature type="domain" description="HMA" evidence="1">
    <location>
        <begin position="2"/>
        <end position="63"/>
    </location>
</feature>
<dbReference type="AlphaFoldDB" id="A0A1F7Z1N8"/>
<dbReference type="InterPro" id="IPR006121">
    <property type="entry name" value="HMA_dom"/>
</dbReference>
<comment type="caution">
    <text evidence="2">The sequence shown here is derived from an EMBL/GenBank/DDBJ whole genome shotgun (WGS) entry which is preliminary data.</text>
</comment>
<dbReference type="GO" id="GO:0046872">
    <property type="term" value="F:metal ion binding"/>
    <property type="evidence" value="ECO:0007669"/>
    <property type="project" value="InterPro"/>
</dbReference>
<organism evidence="2 3">
    <name type="scientific">Candidatus Woesebacteria bacterium RIFCSPHIGHO2_01_FULL_44_21</name>
    <dbReference type="NCBI Taxonomy" id="1802503"/>
    <lineage>
        <taxon>Bacteria</taxon>
        <taxon>Candidatus Woeseibacteriota</taxon>
    </lineage>
</organism>
<dbReference type="PROSITE" id="PS50846">
    <property type="entry name" value="HMA_2"/>
    <property type="match status" value="1"/>
</dbReference>
<dbReference type="Pfam" id="PF00403">
    <property type="entry name" value="HMA"/>
    <property type="match status" value="1"/>
</dbReference>
<evidence type="ECO:0000313" key="2">
    <source>
        <dbReference type="EMBL" id="OGM33482.1"/>
    </source>
</evidence>
<evidence type="ECO:0000259" key="1">
    <source>
        <dbReference type="PROSITE" id="PS50846"/>
    </source>
</evidence>